<dbReference type="RefSeq" id="WP_270026520.1">
    <property type="nucleotide sequence ID" value="NZ_JAPDDP010000031.1"/>
</dbReference>
<protein>
    <recommendedName>
        <fullName evidence="4">DNRLRE domain-containing protein</fullName>
    </recommendedName>
</protein>
<keyword evidence="3" id="KW-1185">Reference proteome</keyword>
<sequence length="198" mass="21700">MIEYPPSNQCAGGGWIGEVDANFPPNTVGNTTQITIARFDGLSAIPSNAVVTDATLSVYQTNELGTDPKVVSILDVITDWDSSADWLWPWSNVGGDYGSEWNTFEAPGNNAWSDPAGRHRAGRRVGQWRARQLRRRARDPRSARAGRPCDRGLGHRPRRGLLRAVMATPRRAGHPQGRPARRRCYGVVVESVSVSVLA</sequence>
<evidence type="ECO:0000256" key="1">
    <source>
        <dbReference type="SAM" id="MobiDB-lite"/>
    </source>
</evidence>
<comment type="caution">
    <text evidence="2">The sequence shown here is derived from an EMBL/GenBank/DDBJ whole genome shotgun (WGS) entry which is preliminary data.</text>
</comment>
<dbReference type="Proteomes" id="UP001147653">
    <property type="component" value="Unassembled WGS sequence"/>
</dbReference>
<name>A0A9X3NIW8_9ACTN</name>
<reference evidence="2" key="1">
    <citation type="submission" date="2022-10" db="EMBL/GenBank/DDBJ databases">
        <title>The WGS of Solirubrobacter phytolaccae KCTC 29190.</title>
        <authorList>
            <person name="Jiang Z."/>
        </authorList>
    </citation>
    <scope>NUCLEOTIDE SEQUENCE</scope>
    <source>
        <strain evidence="2">KCTC 29190</strain>
    </source>
</reference>
<organism evidence="2 3">
    <name type="scientific">Solirubrobacter phytolaccae</name>
    <dbReference type="NCBI Taxonomy" id="1404360"/>
    <lineage>
        <taxon>Bacteria</taxon>
        <taxon>Bacillati</taxon>
        <taxon>Actinomycetota</taxon>
        <taxon>Thermoleophilia</taxon>
        <taxon>Solirubrobacterales</taxon>
        <taxon>Solirubrobacteraceae</taxon>
        <taxon>Solirubrobacter</taxon>
    </lineage>
</organism>
<proteinExistence type="predicted"/>
<evidence type="ECO:0000313" key="3">
    <source>
        <dbReference type="Proteomes" id="UP001147653"/>
    </source>
</evidence>
<dbReference type="EMBL" id="JAPDDP010000031">
    <property type="protein sequence ID" value="MDA0182157.1"/>
    <property type="molecule type" value="Genomic_DNA"/>
</dbReference>
<evidence type="ECO:0000313" key="2">
    <source>
        <dbReference type="EMBL" id="MDA0182157.1"/>
    </source>
</evidence>
<feature type="region of interest" description="Disordered" evidence="1">
    <location>
        <begin position="133"/>
        <end position="156"/>
    </location>
</feature>
<gene>
    <name evidence="2" type="ORF">OJ997_17765</name>
</gene>
<evidence type="ECO:0008006" key="4">
    <source>
        <dbReference type="Google" id="ProtNLM"/>
    </source>
</evidence>
<feature type="compositionally biased region" description="Basic and acidic residues" evidence="1">
    <location>
        <begin position="139"/>
        <end position="153"/>
    </location>
</feature>
<dbReference type="AlphaFoldDB" id="A0A9X3NIW8"/>
<accession>A0A9X3NIW8</accession>